<dbReference type="EMBL" id="JBHGVX010000007">
    <property type="protein sequence ID" value="KAL1794333.1"/>
    <property type="molecule type" value="Genomic_DNA"/>
</dbReference>
<dbReference type="InterPro" id="IPR046497">
    <property type="entry name" value="DUF6590"/>
</dbReference>
<dbReference type="PANTHER" id="PTHR35391:SF5">
    <property type="entry name" value="DUF6590 DOMAIN-CONTAINING PROTEIN"/>
    <property type="match status" value="1"/>
</dbReference>
<dbReference type="Pfam" id="PF20233">
    <property type="entry name" value="DUF6590"/>
    <property type="match status" value="1"/>
</dbReference>
<reference evidence="3 4" key="1">
    <citation type="submission" date="2024-09" db="EMBL/GenBank/DDBJ databases">
        <title>T2T genomes of carrot and Alternaria dauci and their utility for understanding host-pathogen interaction during carrot leaf blight disease.</title>
        <authorList>
            <person name="Liu W."/>
            <person name="Xu S."/>
            <person name="Ou C."/>
            <person name="Liu X."/>
            <person name="Zhuang F."/>
            <person name="Deng X.W."/>
        </authorList>
    </citation>
    <scope>NUCLEOTIDE SEQUENCE [LARGE SCALE GENOMIC DNA]</scope>
    <source>
        <strain evidence="3 4">A2016</strain>
    </source>
</reference>
<evidence type="ECO:0000256" key="1">
    <source>
        <dbReference type="SAM" id="MobiDB-lite"/>
    </source>
</evidence>
<evidence type="ECO:0000313" key="4">
    <source>
        <dbReference type="Proteomes" id="UP001578633"/>
    </source>
</evidence>
<proteinExistence type="predicted"/>
<comment type="caution">
    <text evidence="3">The sequence shown here is derived from an EMBL/GenBank/DDBJ whole genome shotgun (WGS) entry which is preliminary data.</text>
</comment>
<feature type="compositionally biased region" description="Polar residues" evidence="1">
    <location>
        <begin position="75"/>
        <end position="107"/>
    </location>
</feature>
<dbReference type="PANTHER" id="PTHR35391">
    <property type="entry name" value="C2H2-TYPE DOMAIN-CONTAINING PROTEIN-RELATED"/>
    <property type="match status" value="1"/>
</dbReference>
<dbReference type="RefSeq" id="XP_069304917.1">
    <property type="nucleotide sequence ID" value="XM_069453935.1"/>
</dbReference>
<evidence type="ECO:0000259" key="2">
    <source>
        <dbReference type="Pfam" id="PF20233"/>
    </source>
</evidence>
<feature type="region of interest" description="Disordered" evidence="1">
    <location>
        <begin position="37"/>
        <end position="125"/>
    </location>
</feature>
<feature type="compositionally biased region" description="Low complexity" evidence="1">
    <location>
        <begin position="37"/>
        <end position="48"/>
    </location>
</feature>
<gene>
    <name evidence="3" type="ORF">ACET3X_007754</name>
</gene>
<evidence type="ECO:0000313" key="3">
    <source>
        <dbReference type="EMBL" id="KAL1794333.1"/>
    </source>
</evidence>
<keyword evidence="4" id="KW-1185">Reference proteome</keyword>
<organism evidence="3 4">
    <name type="scientific">Alternaria dauci</name>
    <dbReference type="NCBI Taxonomy" id="48095"/>
    <lineage>
        <taxon>Eukaryota</taxon>
        <taxon>Fungi</taxon>
        <taxon>Dikarya</taxon>
        <taxon>Ascomycota</taxon>
        <taxon>Pezizomycotina</taxon>
        <taxon>Dothideomycetes</taxon>
        <taxon>Pleosporomycetidae</taxon>
        <taxon>Pleosporales</taxon>
        <taxon>Pleosporineae</taxon>
        <taxon>Pleosporaceae</taxon>
        <taxon>Alternaria</taxon>
        <taxon>Alternaria sect. Porri</taxon>
    </lineage>
</organism>
<accession>A0ABR3UCW8</accession>
<feature type="domain" description="DUF6590" evidence="2">
    <location>
        <begin position="179"/>
        <end position="319"/>
    </location>
</feature>
<protein>
    <recommendedName>
        <fullName evidence="2">DUF6590 domain-containing protein</fullName>
    </recommendedName>
</protein>
<dbReference type="Proteomes" id="UP001578633">
    <property type="component" value="Chromosome 7"/>
</dbReference>
<dbReference type="GeneID" id="96088076"/>
<name>A0ABR3UCW8_9PLEO</name>
<sequence>MPSYGPWTWSAPHNRHYSYWLADDGITVLDTLWSGPATGPATPQTPAAVQSYENTARTPRTGVDVPVPFIPQHPQPSLGSSSQANVSTYPSRLNDQRPSSRQLQEPTGSVYDATTGGGDNHRQQQHGYDAGIVASLPVDVQSTIQSKDRRYIQTNLNESSIHEQLDARYRRVAQSSRATFFVTGRVFKMLWTEPAGQMNPGKTRNSTHFSTVQYGETAFSEIRRFVVVRNKGDFSQCIPIQTYRGRGAAKPGLRMSDHGVIHTTITAPNMLPGEALTKYSIQVQSTQGEYLEPESRVNYGKAYAVEHNVKVLDVGMVVEGHRYLIKQYFDAAMQAD</sequence>